<dbReference type="Gene3D" id="3.40.5.10">
    <property type="entry name" value="Ribosomal protein L9, N-terminal domain"/>
    <property type="match status" value="1"/>
</dbReference>
<keyword evidence="3" id="KW-0694">RNA-binding</keyword>
<evidence type="ECO:0000256" key="2">
    <source>
        <dbReference type="ARBA" id="ARBA00022730"/>
    </source>
</evidence>
<dbReference type="InterPro" id="IPR009027">
    <property type="entry name" value="Ribosomal_bL9/RNase_H1_N"/>
</dbReference>
<dbReference type="InterPro" id="IPR020070">
    <property type="entry name" value="Ribosomal_bL9_N"/>
</dbReference>
<dbReference type="GO" id="GO:0003735">
    <property type="term" value="F:structural constituent of ribosome"/>
    <property type="evidence" value="ECO:0007669"/>
    <property type="project" value="InterPro"/>
</dbReference>
<dbReference type="RefSeq" id="YP_009293959.1">
    <property type="nucleotide sequence ID" value="NC_031145.1"/>
</dbReference>
<dbReference type="InterPro" id="IPR036791">
    <property type="entry name" value="Ribosomal_bL9_C_sf"/>
</dbReference>
<feature type="domain" description="Large ribosomal subunit protein bL9 C-terminal" evidence="8">
    <location>
        <begin position="70"/>
        <end position="149"/>
    </location>
</feature>
<dbReference type="InterPro" id="IPR000244">
    <property type="entry name" value="Ribosomal_bL9"/>
</dbReference>
<dbReference type="InterPro" id="IPR020594">
    <property type="entry name" value="Ribosomal_bL9_bac/chp"/>
</dbReference>
<evidence type="ECO:0000259" key="8">
    <source>
        <dbReference type="Pfam" id="PF03948"/>
    </source>
</evidence>
<dbReference type="NCBIfam" id="TIGR00158">
    <property type="entry name" value="L9"/>
    <property type="match status" value="1"/>
</dbReference>
<dbReference type="Gene3D" id="3.10.430.100">
    <property type="entry name" value="Ribosomal protein L9, C-terminal domain"/>
    <property type="match status" value="1"/>
</dbReference>
<keyword evidence="9" id="KW-0934">Plastid</keyword>
<dbReference type="GO" id="GO:0006412">
    <property type="term" value="P:translation"/>
    <property type="evidence" value="ECO:0007669"/>
    <property type="project" value="InterPro"/>
</dbReference>
<accession>A0A1C9CB96</accession>
<dbReference type="GO" id="GO:0019843">
    <property type="term" value="F:rRNA binding"/>
    <property type="evidence" value="ECO:0007669"/>
    <property type="project" value="UniProtKB-KW"/>
</dbReference>
<dbReference type="SUPFAM" id="SSF55658">
    <property type="entry name" value="L9 N-domain-like"/>
    <property type="match status" value="1"/>
</dbReference>
<dbReference type="Pfam" id="PF01281">
    <property type="entry name" value="Ribosomal_L9_N"/>
    <property type="match status" value="1"/>
</dbReference>
<keyword evidence="4 9" id="KW-0689">Ribosomal protein</keyword>
<dbReference type="AlphaFoldDB" id="A0A1C9CB96"/>
<evidence type="ECO:0000256" key="3">
    <source>
        <dbReference type="ARBA" id="ARBA00022884"/>
    </source>
</evidence>
<organism evidence="9">
    <name type="scientific">Ahnfeltia plicata</name>
    <dbReference type="NCBI Taxonomy" id="28023"/>
    <lineage>
        <taxon>Eukaryota</taxon>
        <taxon>Rhodophyta</taxon>
        <taxon>Florideophyceae</taxon>
        <taxon>Ahnfeltiophycidae</taxon>
        <taxon>Ahnfeltiales</taxon>
        <taxon>Ahnfeltiaceae</taxon>
        <taxon>Ahnfeltia</taxon>
    </lineage>
</organism>
<evidence type="ECO:0000256" key="4">
    <source>
        <dbReference type="ARBA" id="ARBA00022980"/>
    </source>
</evidence>
<comment type="similarity">
    <text evidence="1">Belongs to the bacterial ribosomal protein bL9 family.</text>
</comment>
<evidence type="ECO:0000256" key="5">
    <source>
        <dbReference type="ARBA" id="ARBA00023274"/>
    </source>
</evidence>
<gene>
    <name evidence="9" type="primary">rpl9</name>
    <name evidence="9" type="ORF">Ahnf_162</name>
</gene>
<dbReference type="PANTHER" id="PTHR21368">
    <property type="entry name" value="50S RIBOSOMAL PROTEIN L9"/>
    <property type="match status" value="1"/>
</dbReference>
<dbReference type="GO" id="GO:1990904">
    <property type="term" value="C:ribonucleoprotein complex"/>
    <property type="evidence" value="ECO:0007669"/>
    <property type="project" value="UniProtKB-KW"/>
</dbReference>
<sequence length="154" mass="17572">MKKNIEVIIKKTTPHLGDVGEFTKVALGYAHNYLIPNKIVEIATPGKLKNAKMFKLIRDKKIEEIKLKAYGVKNHLESIQKISIKKKIGDHQQIFGSVTEKEIIEQILLYTGENIEKKQIQIPNIKEIGIYTMIITIIDQVTVTLKLQILPDNI</sequence>
<dbReference type="InterPro" id="IPR020069">
    <property type="entry name" value="Ribosomal_bL9_C"/>
</dbReference>
<keyword evidence="5" id="KW-0687">Ribonucleoprotein</keyword>
<dbReference type="EMBL" id="KX284715">
    <property type="protein sequence ID" value="AOM65647.1"/>
    <property type="molecule type" value="Genomic_DNA"/>
</dbReference>
<geneLocation type="plastid" evidence="9"/>
<dbReference type="GeneID" id="29069901"/>
<dbReference type="InterPro" id="IPR036935">
    <property type="entry name" value="Ribosomal_bL9_N_sf"/>
</dbReference>
<proteinExistence type="inferred from homology"/>
<name>A0A1C9CB96_9FLOR</name>
<reference evidence="9" key="1">
    <citation type="journal article" date="2016" name="BMC Biol.">
        <title>Parallel evolution of highly conserved plastid genome architecture in red seaweeds and seed plants.</title>
        <authorList>
            <person name="Lee J."/>
            <person name="Cho C.H."/>
            <person name="Park S.I."/>
            <person name="Choi J.W."/>
            <person name="Song H.S."/>
            <person name="West J.A."/>
            <person name="Bhattacharya D."/>
            <person name="Yoon H.S."/>
        </authorList>
    </citation>
    <scope>NUCLEOTIDE SEQUENCE</scope>
</reference>
<dbReference type="SUPFAM" id="SSF55653">
    <property type="entry name" value="Ribosomal protein L9 C-domain"/>
    <property type="match status" value="1"/>
</dbReference>
<feature type="domain" description="Ribosomal protein L9" evidence="7">
    <location>
        <begin position="5"/>
        <end position="50"/>
    </location>
</feature>
<evidence type="ECO:0000256" key="6">
    <source>
        <dbReference type="ARBA" id="ARBA00035427"/>
    </source>
</evidence>
<protein>
    <recommendedName>
        <fullName evidence="6">50S ribosomal protein L9, chloroplastic</fullName>
    </recommendedName>
</protein>
<dbReference type="Pfam" id="PF03948">
    <property type="entry name" value="Ribosomal_L9_C"/>
    <property type="match status" value="1"/>
</dbReference>
<dbReference type="GO" id="GO:0005840">
    <property type="term" value="C:ribosome"/>
    <property type="evidence" value="ECO:0007669"/>
    <property type="project" value="UniProtKB-KW"/>
</dbReference>
<evidence type="ECO:0000256" key="1">
    <source>
        <dbReference type="ARBA" id="ARBA00010605"/>
    </source>
</evidence>
<keyword evidence="2" id="KW-0699">rRNA-binding</keyword>
<dbReference type="HAMAP" id="MF_00503">
    <property type="entry name" value="Ribosomal_bL9"/>
    <property type="match status" value="1"/>
</dbReference>
<evidence type="ECO:0000313" key="9">
    <source>
        <dbReference type="EMBL" id="AOM65647.1"/>
    </source>
</evidence>
<evidence type="ECO:0000259" key="7">
    <source>
        <dbReference type="Pfam" id="PF01281"/>
    </source>
</evidence>